<evidence type="ECO:0000256" key="8">
    <source>
        <dbReference type="ARBA" id="ARBA00023065"/>
    </source>
</evidence>
<evidence type="ECO:0000256" key="7">
    <source>
        <dbReference type="ARBA" id="ARBA00022989"/>
    </source>
</evidence>
<comment type="subcellular location">
    <subcellularLocation>
        <location evidence="1">Cell membrane</location>
        <topology evidence="1">Multi-pass membrane protein</topology>
    </subcellularLocation>
</comment>
<feature type="transmembrane region" description="Helical" evidence="10">
    <location>
        <begin position="368"/>
        <end position="392"/>
    </location>
</feature>
<evidence type="ECO:0000256" key="2">
    <source>
        <dbReference type="ARBA" id="ARBA00022448"/>
    </source>
</evidence>
<evidence type="ECO:0000256" key="1">
    <source>
        <dbReference type="ARBA" id="ARBA00004651"/>
    </source>
</evidence>
<feature type="transmembrane region" description="Helical" evidence="10">
    <location>
        <begin position="117"/>
        <end position="140"/>
    </location>
</feature>
<dbReference type="Pfam" id="PF00999">
    <property type="entry name" value="Na_H_Exchanger"/>
    <property type="match status" value="1"/>
</dbReference>
<name>A0ABS6X8K1_9BACT</name>
<sequence length="489" mass="53521">MNLSIENILLGASILLLISILLSKSLGKYGIPALILFLLVGMLAGSEGIGNIHFDDPGSAQSVGIVALTIILFSGGLDTRWETTKPILWRGVSLSTLGVFITALLLGLFIWRITDFTFLEAMLLASIVSSTDAAAVFSILRSKNIGLKHNLRPTLELESGSNDPMAYFLTISFTYLVMNEGEASIWQLVPMFFLQMSIGAVMGIAMGRLMAWAINRIKLLQDGLYPALSLGMLIFTFAFTTVINGNGFLAVYIAGVMMGNRNFIHKGSLTKFYDGLAWLMQIVIFLTLGLLVFPSQMIPVLGTGVFISLFLMFVARPISVFISLIPFRSTLWDKLYISWVGLRGAVPIVFATYPLLAGVGKADMMFNIVFFIVLTSVMLQGTTLTVVARWLGLSRRDRSPKRFQLGEEMGLDMKNALVELDLTKESMAVGRSIVELQFPKTALIVLINRGGKYVTPNGATVLEESDKLLVMIDNDGELEKVNQALGITA</sequence>
<dbReference type="PANTHER" id="PTHR32507">
    <property type="entry name" value="NA(+)/H(+) ANTIPORTER 1"/>
    <property type="match status" value="1"/>
</dbReference>
<evidence type="ECO:0000256" key="6">
    <source>
        <dbReference type="ARBA" id="ARBA00022692"/>
    </source>
</evidence>
<feature type="transmembrane region" description="Helical" evidence="10">
    <location>
        <begin position="58"/>
        <end position="75"/>
    </location>
</feature>
<keyword evidence="6 10" id="KW-0812">Transmembrane</keyword>
<dbReference type="SUPFAM" id="SSF116726">
    <property type="entry name" value="TrkA C-terminal domain-like"/>
    <property type="match status" value="1"/>
</dbReference>
<evidence type="ECO:0000256" key="10">
    <source>
        <dbReference type="SAM" id="Phobius"/>
    </source>
</evidence>
<accession>A0ABS6X8K1</accession>
<keyword evidence="5" id="KW-0633">Potassium transport</keyword>
<keyword evidence="8" id="KW-0406">Ion transport</keyword>
<reference evidence="12 13" key="1">
    <citation type="submission" date="2021-07" db="EMBL/GenBank/DDBJ databases">
        <authorList>
            <person name="Kim M.K."/>
        </authorList>
    </citation>
    <scope>NUCLEOTIDE SEQUENCE [LARGE SCALE GENOMIC DNA]</scope>
    <source>
        <strain evidence="12 13">HLY7-15</strain>
    </source>
</reference>
<dbReference type="RefSeq" id="WP_199108836.1">
    <property type="nucleotide sequence ID" value="NZ_JAHWXQ010000001.1"/>
</dbReference>
<dbReference type="NCBIfam" id="NF003715">
    <property type="entry name" value="PRK05326.1-2"/>
    <property type="match status" value="1"/>
</dbReference>
<evidence type="ECO:0000256" key="4">
    <source>
        <dbReference type="ARBA" id="ARBA00022475"/>
    </source>
</evidence>
<dbReference type="InterPro" id="IPR006037">
    <property type="entry name" value="RCK_C"/>
</dbReference>
<keyword evidence="7 10" id="KW-1133">Transmembrane helix</keyword>
<keyword evidence="9 10" id="KW-0472">Membrane</keyword>
<feature type="transmembrane region" description="Helical" evidence="10">
    <location>
        <begin position="336"/>
        <end position="356"/>
    </location>
</feature>
<keyword evidence="3" id="KW-0050">Antiport</keyword>
<dbReference type="InterPro" id="IPR038770">
    <property type="entry name" value="Na+/solute_symporter_sf"/>
</dbReference>
<dbReference type="InterPro" id="IPR006153">
    <property type="entry name" value="Cation/H_exchanger_TM"/>
</dbReference>
<keyword evidence="5" id="KW-0630">Potassium</keyword>
<comment type="caution">
    <text evidence="12">The sequence shown here is derived from an EMBL/GenBank/DDBJ whole genome shotgun (WGS) entry which is preliminary data.</text>
</comment>
<organism evidence="12 13">
    <name type="scientific">Pontibacter populi</name>
    <dbReference type="NCBI Taxonomy" id="890055"/>
    <lineage>
        <taxon>Bacteria</taxon>
        <taxon>Pseudomonadati</taxon>
        <taxon>Bacteroidota</taxon>
        <taxon>Cytophagia</taxon>
        <taxon>Cytophagales</taxon>
        <taxon>Hymenobacteraceae</taxon>
        <taxon>Pontibacter</taxon>
    </lineage>
</organism>
<dbReference type="NCBIfam" id="NF003716">
    <property type="entry name" value="PRK05326.1-3"/>
    <property type="match status" value="1"/>
</dbReference>
<protein>
    <submittedName>
        <fullName evidence="12">Potassium/proton antiporter</fullName>
    </submittedName>
</protein>
<dbReference type="Pfam" id="PF02080">
    <property type="entry name" value="TrkA_C"/>
    <property type="match status" value="1"/>
</dbReference>
<dbReference type="PROSITE" id="PS51202">
    <property type="entry name" value="RCK_C"/>
    <property type="match status" value="1"/>
</dbReference>
<evidence type="ECO:0000313" key="13">
    <source>
        <dbReference type="Proteomes" id="UP000774935"/>
    </source>
</evidence>
<dbReference type="EMBL" id="JAHWXQ010000001">
    <property type="protein sequence ID" value="MBW3364335.1"/>
    <property type="molecule type" value="Genomic_DNA"/>
</dbReference>
<keyword evidence="4" id="KW-1003">Cell membrane</keyword>
<feature type="transmembrane region" description="Helical" evidence="10">
    <location>
        <begin position="87"/>
        <end position="111"/>
    </location>
</feature>
<feature type="domain" description="RCK C-terminal" evidence="11">
    <location>
        <begin position="405"/>
        <end position="487"/>
    </location>
</feature>
<feature type="transmembrane region" description="Helical" evidence="10">
    <location>
        <begin position="276"/>
        <end position="294"/>
    </location>
</feature>
<evidence type="ECO:0000256" key="5">
    <source>
        <dbReference type="ARBA" id="ARBA00022538"/>
    </source>
</evidence>
<keyword evidence="13" id="KW-1185">Reference proteome</keyword>
<dbReference type="Gene3D" id="3.30.70.1450">
    <property type="entry name" value="Regulator of K+ conductance, C-terminal domain"/>
    <property type="match status" value="1"/>
</dbReference>
<gene>
    <name evidence="12" type="ORF">KYK27_04730</name>
</gene>
<evidence type="ECO:0000313" key="12">
    <source>
        <dbReference type="EMBL" id="MBW3364335.1"/>
    </source>
</evidence>
<feature type="transmembrane region" description="Helical" evidence="10">
    <location>
        <begin position="300"/>
        <end position="324"/>
    </location>
</feature>
<feature type="transmembrane region" description="Helical" evidence="10">
    <location>
        <begin position="29"/>
        <end position="46"/>
    </location>
</feature>
<keyword evidence="2" id="KW-0813">Transport</keyword>
<dbReference type="InterPro" id="IPR036721">
    <property type="entry name" value="RCK_C_sf"/>
</dbReference>
<dbReference type="Gene3D" id="1.20.1530.20">
    <property type="match status" value="1"/>
</dbReference>
<feature type="transmembrane region" description="Helical" evidence="10">
    <location>
        <begin position="6"/>
        <end position="22"/>
    </location>
</feature>
<evidence type="ECO:0000259" key="11">
    <source>
        <dbReference type="PROSITE" id="PS51202"/>
    </source>
</evidence>
<proteinExistence type="predicted"/>
<feature type="transmembrane region" description="Helical" evidence="10">
    <location>
        <begin position="184"/>
        <end position="211"/>
    </location>
</feature>
<dbReference type="PANTHER" id="PTHR32507:SF7">
    <property type="entry name" value="K(+)_H(+) ANTIPORTER NHAP2"/>
    <property type="match status" value="1"/>
</dbReference>
<evidence type="ECO:0000256" key="9">
    <source>
        <dbReference type="ARBA" id="ARBA00023136"/>
    </source>
</evidence>
<evidence type="ECO:0000256" key="3">
    <source>
        <dbReference type="ARBA" id="ARBA00022449"/>
    </source>
</evidence>
<dbReference type="Proteomes" id="UP000774935">
    <property type="component" value="Unassembled WGS sequence"/>
</dbReference>